<comment type="catalytic activity">
    <reaction evidence="1">
        <text>ATP + protein L-histidine = ADP + protein N-phospho-L-histidine.</text>
        <dbReference type="EC" id="2.7.13.3"/>
    </reaction>
</comment>
<evidence type="ECO:0000256" key="2">
    <source>
        <dbReference type="ARBA" id="ARBA00004370"/>
    </source>
</evidence>
<dbReference type="Gene3D" id="1.10.287.130">
    <property type="match status" value="1"/>
</dbReference>
<dbReference type="InterPro" id="IPR005467">
    <property type="entry name" value="His_kinase_dom"/>
</dbReference>
<dbReference type="SMART" id="SM00388">
    <property type="entry name" value="HisKA"/>
    <property type="match status" value="1"/>
</dbReference>
<dbReference type="PROSITE" id="PS50109">
    <property type="entry name" value="HIS_KIN"/>
    <property type="match status" value="1"/>
</dbReference>
<feature type="transmembrane region" description="Helical" evidence="8">
    <location>
        <begin position="154"/>
        <end position="175"/>
    </location>
</feature>
<dbReference type="GO" id="GO:0000155">
    <property type="term" value="F:phosphorelay sensor kinase activity"/>
    <property type="evidence" value="ECO:0007669"/>
    <property type="project" value="InterPro"/>
</dbReference>
<keyword evidence="5" id="KW-0808">Transferase</keyword>
<dbReference type="SUPFAM" id="SSF55874">
    <property type="entry name" value="ATPase domain of HSP90 chaperone/DNA topoisomerase II/histidine kinase"/>
    <property type="match status" value="1"/>
</dbReference>
<dbReference type="GO" id="GO:0016036">
    <property type="term" value="P:cellular response to phosphate starvation"/>
    <property type="evidence" value="ECO:0007669"/>
    <property type="project" value="TreeGrafter"/>
</dbReference>
<keyword evidence="8" id="KW-1133">Transmembrane helix</keyword>
<accession>A0A2U1E5H6</accession>
<dbReference type="EC" id="2.7.13.3" evidence="3"/>
<comment type="caution">
    <text evidence="10">The sequence shown here is derived from an EMBL/GenBank/DDBJ whole genome shotgun (WGS) entry which is preliminary data.</text>
</comment>
<keyword evidence="8" id="KW-0812">Transmembrane</keyword>
<dbReference type="Proteomes" id="UP000245793">
    <property type="component" value="Unassembled WGS sequence"/>
</dbReference>
<dbReference type="SUPFAM" id="SSF47384">
    <property type="entry name" value="Homodimeric domain of signal transducing histidine kinase"/>
    <property type="match status" value="1"/>
</dbReference>
<organism evidence="10 11">
    <name type="scientific">Ezakiella coagulans</name>
    <dbReference type="NCBI Taxonomy" id="46507"/>
    <lineage>
        <taxon>Bacteria</taxon>
        <taxon>Bacillati</taxon>
        <taxon>Bacillota</taxon>
        <taxon>Tissierellia</taxon>
        <taxon>Ezakiella</taxon>
    </lineage>
</organism>
<dbReference type="SMART" id="SM00387">
    <property type="entry name" value="HATPase_c"/>
    <property type="match status" value="1"/>
</dbReference>
<evidence type="ECO:0000256" key="5">
    <source>
        <dbReference type="ARBA" id="ARBA00022679"/>
    </source>
</evidence>
<dbReference type="InterPro" id="IPR003661">
    <property type="entry name" value="HisK_dim/P_dom"/>
</dbReference>
<dbReference type="AlphaFoldDB" id="A0A2U1E5H6"/>
<keyword evidence="4" id="KW-0597">Phosphoprotein</keyword>
<dbReference type="PANTHER" id="PTHR45453">
    <property type="entry name" value="PHOSPHATE REGULON SENSOR PROTEIN PHOR"/>
    <property type="match status" value="1"/>
</dbReference>
<name>A0A2U1E5H6_9FIRM</name>
<protein>
    <recommendedName>
        <fullName evidence="3">histidine kinase</fullName>
        <ecNumber evidence="3">2.7.13.3</ecNumber>
    </recommendedName>
</protein>
<keyword evidence="6" id="KW-0418">Kinase</keyword>
<dbReference type="EMBL" id="QEKV01000002">
    <property type="protein sequence ID" value="PVY95204.1"/>
    <property type="molecule type" value="Genomic_DNA"/>
</dbReference>
<evidence type="ECO:0000256" key="7">
    <source>
        <dbReference type="ARBA" id="ARBA00023012"/>
    </source>
</evidence>
<reference evidence="10 11" key="1">
    <citation type="submission" date="2018-04" db="EMBL/GenBank/DDBJ databases">
        <title>Genomic Encyclopedia of Type Strains, Phase IV (KMG-IV): sequencing the most valuable type-strain genomes for metagenomic binning, comparative biology and taxonomic classification.</title>
        <authorList>
            <person name="Goeker M."/>
        </authorList>
    </citation>
    <scope>NUCLEOTIDE SEQUENCE [LARGE SCALE GENOMIC DNA]</scope>
    <source>
        <strain evidence="10 11">DSM 20705</strain>
    </source>
</reference>
<evidence type="ECO:0000256" key="1">
    <source>
        <dbReference type="ARBA" id="ARBA00000085"/>
    </source>
</evidence>
<evidence type="ECO:0000313" key="11">
    <source>
        <dbReference type="Proteomes" id="UP000245793"/>
    </source>
</evidence>
<feature type="domain" description="Histidine kinase" evidence="9">
    <location>
        <begin position="197"/>
        <end position="408"/>
    </location>
</feature>
<proteinExistence type="predicted"/>
<dbReference type="Pfam" id="PF02518">
    <property type="entry name" value="HATPase_c"/>
    <property type="match status" value="1"/>
</dbReference>
<dbReference type="InterPro" id="IPR004358">
    <property type="entry name" value="Sig_transdc_His_kin-like_C"/>
</dbReference>
<evidence type="ECO:0000256" key="3">
    <source>
        <dbReference type="ARBA" id="ARBA00012438"/>
    </source>
</evidence>
<dbReference type="InterPro" id="IPR036097">
    <property type="entry name" value="HisK_dim/P_sf"/>
</dbReference>
<evidence type="ECO:0000259" key="9">
    <source>
        <dbReference type="PROSITE" id="PS50109"/>
    </source>
</evidence>
<dbReference type="Gene3D" id="3.30.565.10">
    <property type="entry name" value="Histidine kinase-like ATPase, C-terminal domain"/>
    <property type="match status" value="1"/>
</dbReference>
<dbReference type="GO" id="GO:0004721">
    <property type="term" value="F:phosphoprotein phosphatase activity"/>
    <property type="evidence" value="ECO:0007669"/>
    <property type="project" value="TreeGrafter"/>
</dbReference>
<dbReference type="InterPro" id="IPR050351">
    <property type="entry name" value="BphY/WalK/GraS-like"/>
</dbReference>
<dbReference type="CDD" id="cd00082">
    <property type="entry name" value="HisKA"/>
    <property type="match status" value="1"/>
</dbReference>
<dbReference type="FunFam" id="3.30.565.10:FF:000006">
    <property type="entry name" value="Sensor histidine kinase WalK"/>
    <property type="match status" value="1"/>
</dbReference>
<keyword evidence="11" id="KW-1185">Reference proteome</keyword>
<evidence type="ECO:0000313" key="10">
    <source>
        <dbReference type="EMBL" id="PVY95204.1"/>
    </source>
</evidence>
<keyword evidence="8" id="KW-0472">Membrane</keyword>
<keyword evidence="7" id="KW-0902">Two-component regulatory system</keyword>
<dbReference type="InterPro" id="IPR036890">
    <property type="entry name" value="HATPase_C_sf"/>
</dbReference>
<comment type="subcellular location">
    <subcellularLocation>
        <location evidence="2">Membrane</location>
    </subcellularLocation>
</comment>
<evidence type="ECO:0000256" key="6">
    <source>
        <dbReference type="ARBA" id="ARBA00022777"/>
    </source>
</evidence>
<dbReference type="RefSeq" id="WP_116479685.1">
    <property type="nucleotide sequence ID" value="NZ_QEKV01000002.1"/>
</dbReference>
<feature type="transmembrane region" description="Helical" evidence="8">
    <location>
        <begin position="9"/>
        <end position="33"/>
    </location>
</feature>
<dbReference type="GO" id="GO:0005886">
    <property type="term" value="C:plasma membrane"/>
    <property type="evidence" value="ECO:0007669"/>
    <property type="project" value="TreeGrafter"/>
</dbReference>
<dbReference type="CDD" id="cd00075">
    <property type="entry name" value="HATPase"/>
    <property type="match status" value="1"/>
</dbReference>
<evidence type="ECO:0000256" key="8">
    <source>
        <dbReference type="SAM" id="Phobius"/>
    </source>
</evidence>
<sequence length="408" mass="45775">MIKKLRKRFIVASMLSLFIVLAVIMSIVSFISYKKIVKRADETLDILADNNGRFPSGSYMEEYGLNPNESIELPYESRFFSVLVGEREIVISVDTGKIAAVNTKEAVKYAIDVLKSGKSRGYQGDYRYRAVAEESGVRIIFLDMGRVLENFRSFVSIGILISIVGLIIVYVLIVLTSKRITKPVLESYEKQKRFITDAGHEIKTPLAIINADAEVLQMDLGENEWLSDIKTQTTRLTELSSSLTMLARMDEGADSLNMSEFNISELVSEMTESYKARAILEEKNLNAEINPDIIFCGDKKMVEKLLSVILDNAFKYSSTNGNIDVKCEKARTQVIIEVTNGTDYISRENTKHLFERFYRTDESRSSKTGGYGLGLSIARAIVNSHGGEISATTDDEKSLKIQIKLPIK</sequence>
<dbReference type="PANTHER" id="PTHR45453:SF1">
    <property type="entry name" value="PHOSPHATE REGULON SENSOR PROTEIN PHOR"/>
    <property type="match status" value="1"/>
</dbReference>
<dbReference type="InterPro" id="IPR003594">
    <property type="entry name" value="HATPase_dom"/>
</dbReference>
<gene>
    <name evidence="10" type="ORF">C7381_10293</name>
</gene>
<dbReference type="PRINTS" id="PR00344">
    <property type="entry name" value="BCTRLSENSOR"/>
</dbReference>
<evidence type="ECO:0000256" key="4">
    <source>
        <dbReference type="ARBA" id="ARBA00022553"/>
    </source>
</evidence>
<dbReference type="Pfam" id="PF00512">
    <property type="entry name" value="HisKA"/>
    <property type="match status" value="1"/>
</dbReference>